<accession>A0A6J6W362</accession>
<sequence>MVRGSEASIFITAGFQSGDSASTRAAMQQLVATLRDNYGITTLNVTDVANGRTLTIDSAAP</sequence>
<reference evidence="1" key="1">
    <citation type="submission" date="2020-05" db="EMBL/GenBank/DDBJ databases">
        <authorList>
            <person name="Chiriac C."/>
            <person name="Salcher M."/>
            <person name="Ghai R."/>
            <person name="Kavagutti S V."/>
        </authorList>
    </citation>
    <scope>NUCLEOTIDE SEQUENCE</scope>
</reference>
<dbReference type="EMBL" id="CAFAAB010000020">
    <property type="protein sequence ID" value="CAB4777533.1"/>
    <property type="molecule type" value="Genomic_DNA"/>
</dbReference>
<gene>
    <name evidence="1" type="ORF">UFOPK2958_00293</name>
</gene>
<organism evidence="1">
    <name type="scientific">freshwater metagenome</name>
    <dbReference type="NCBI Taxonomy" id="449393"/>
    <lineage>
        <taxon>unclassified sequences</taxon>
        <taxon>metagenomes</taxon>
        <taxon>ecological metagenomes</taxon>
    </lineage>
</organism>
<protein>
    <submittedName>
        <fullName evidence="1">Unannotated protein</fullName>
    </submittedName>
</protein>
<dbReference type="AlphaFoldDB" id="A0A6J6W362"/>
<proteinExistence type="predicted"/>
<evidence type="ECO:0000313" key="1">
    <source>
        <dbReference type="EMBL" id="CAB4777533.1"/>
    </source>
</evidence>
<name>A0A6J6W362_9ZZZZ</name>